<accession>A0A2T7NXZ5</accession>
<dbReference type="AlphaFoldDB" id="A0A2T7NXZ5"/>
<reference evidence="4 5" key="1">
    <citation type="submission" date="2018-04" db="EMBL/GenBank/DDBJ databases">
        <title>The genome of golden apple snail Pomacea canaliculata provides insight into stress tolerance and invasive adaptation.</title>
        <authorList>
            <person name="Liu C."/>
            <person name="Liu B."/>
            <person name="Ren Y."/>
            <person name="Zhang Y."/>
            <person name="Wang H."/>
            <person name="Li S."/>
            <person name="Jiang F."/>
            <person name="Yin L."/>
            <person name="Zhang G."/>
            <person name="Qian W."/>
            <person name="Fan W."/>
        </authorList>
    </citation>
    <scope>NUCLEOTIDE SEQUENCE [LARGE SCALE GENOMIC DNA]</scope>
    <source>
        <strain evidence="4">SZHN2017</strain>
        <tissue evidence="4">Muscle</tissue>
    </source>
</reference>
<evidence type="ECO:0000313" key="5">
    <source>
        <dbReference type="Proteomes" id="UP000245119"/>
    </source>
</evidence>
<dbReference type="PANTHER" id="PTHR15427:SF33">
    <property type="entry name" value="COLLAGEN IV NC1 DOMAIN-CONTAINING PROTEIN"/>
    <property type="match status" value="1"/>
</dbReference>
<dbReference type="Proteomes" id="UP000245119">
    <property type="component" value="Linkage Group LG8"/>
</dbReference>
<keyword evidence="5" id="KW-1185">Reference proteome</keyword>
<dbReference type="GO" id="GO:0005581">
    <property type="term" value="C:collagen trimer"/>
    <property type="evidence" value="ECO:0007669"/>
    <property type="project" value="UniProtKB-KW"/>
</dbReference>
<dbReference type="InterPro" id="IPR008983">
    <property type="entry name" value="Tumour_necrosis_fac-like_dom"/>
</dbReference>
<keyword evidence="2" id="KW-0964">Secreted</keyword>
<proteinExistence type="predicted"/>
<dbReference type="PROSITE" id="PS50871">
    <property type="entry name" value="C1Q"/>
    <property type="match status" value="1"/>
</dbReference>
<dbReference type="InterPro" id="IPR001073">
    <property type="entry name" value="C1q_dom"/>
</dbReference>
<dbReference type="OrthoDB" id="6215760at2759"/>
<feature type="domain" description="C1q" evidence="3">
    <location>
        <begin position="150"/>
        <end position="286"/>
    </location>
</feature>
<organism evidence="4 5">
    <name type="scientific">Pomacea canaliculata</name>
    <name type="common">Golden apple snail</name>
    <dbReference type="NCBI Taxonomy" id="400727"/>
    <lineage>
        <taxon>Eukaryota</taxon>
        <taxon>Metazoa</taxon>
        <taxon>Spiralia</taxon>
        <taxon>Lophotrochozoa</taxon>
        <taxon>Mollusca</taxon>
        <taxon>Gastropoda</taxon>
        <taxon>Caenogastropoda</taxon>
        <taxon>Architaenioglossa</taxon>
        <taxon>Ampullarioidea</taxon>
        <taxon>Ampullariidae</taxon>
        <taxon>Pomacea</taxon>
    </lineage>
</organism>
<dbReference type="Pfam" id="PF00386">
    <property type="entry name" value="C1q"/>
    <property type="match status" value="1"/>
</dbReference>
<comment type="caution">
    <text evidence="4">The sequence shown here is derived from an EMBL/GenBank/DDBJ whole genome shotgun (WGS) entry which is preliminary data.</text>
</comment>
<sequence length="286" mass="31017">MVCRPSETTDIAQLLLLQILKVQASNREPLVTYVVGNPVKMEDVSVGLGITAKEVYQATDLKSSSLRVTISDPEDETAGLYLCVVESIDSRGNLHRFMDSVELESLGISSTDSYSKTMADTVTAVDNIFNSARNRGEDLERELARLRDVTPETKVSFYAYQAPQSVNVASNANVVFNTLAQHTDNSYNITNGIFTAPVTGTYFLRTGVLVGSGVACYVSIVAGNHVVASLYAYDDYNYKHSTASAVVSLEAGQQVRVVHKSSVAVALQGFYSTATLATHFMGTLLW</sequence>
<evidence type="ECO:0000259" key="3">
    <source>
        <dbReference type="PROSITE" id="PS50871"/>
    </source>
</evidence>
<evidence type="ECO:0000313" key="4">
    <source>
        <dbReference type="EMBL" id="PVD26013.1"/>
    </source>
</evidence>
<gene>
    <name evidence="4" type="ORF">C0Q70_13681</name>
</gene>
<protein>
    <recommendedName>
        <fullName evidence="3">C1q domain-containing protein</fullName>
    </recommendedName>
</protein>
<dbReference type="EMBL" id="PZQS01000008">
    <property type="protein sequence ID" value="PVD26013.1"/>
    <property type="molecule type" value="Genomic_DNA"/>
</dbReference>
<dbReference type="Gene3D" id="2.60.120.40">
    <property type="match status" value="1"/>
</dbReference>
<evidence type="ECO:0000256" key="1">
    <source>
        <dbReference type="ARBA" id="ARBA00004613"/>
    </source>
</evidence>
<comment type="subcellular location">
    <subcellularLocation>
        <location evidence="1">Secreted</location>
    </subcellularLocation>
</comment>
<evidence type="ECO:0000256" key="2">
    <source>
        <dbReference type="ARBA" id="ARBA00022525"/>
    </source>
</evidence>
<dbReference type="InterPro" id="IPR050392">
    <property type="entry name" value="Collagen/C1q_domain"/>
</dbReference>
<dbReference type="SUPFAM" id="SSF49842">
    <property type="entry name" value="TNF-like"/>
    <property type="match status" value="1"/>
</dbReference>
<name>A0A2T7NXZ5_POMCA</name>
<dbReference type="PANTHER" id="PTHR15427">
    <property type="entry name" value="EMILIN ELASTIN MICROFIBRIL INTERFACE-LOCATED PROTEIN ELASTIN MICROFIBRIL INTERFACER"/>
    <property type="match status" value="1"/>
</dbReference>